<dbReference type="GO" id="GO:0005764">
    <property type="term" value="C:lysosome"/>
    <property type="evidence" value="ECO:0000318"/>
    <property type="project" value="GO_Central"/>
</dbReference>
<dbReference type="InterPro" id="IPR025661">
    <property type="entry name" value="Pept_asp_AS"/>
</dbReference>
<dbReference type="PRINTS" id="PR00705">
    <property type="entry name" value="PAPAIN"/>
</dbReference>
<evidence type="ECO:0000256" key="6">
    <source>
        <dbReference type="ARBA" id="ARBA00023157"/>
    </source>
</evidence>
<dbReference type="GO" id="GO:0004197">
    <property type="term" value="F:cysteine-type endopeptidase activity"/>
    <property type="evidence" value="ECO:0000318"/>
    <property type="project" value="GO_Central"/>
</dbReference>
<dbReference type="Gramene" id="TraesCLE_scaffold_000257_01G000200.1">
    <property type="protein sequence ID" value="TraesCLE_scaffold_000257_01G000200.1"/>
    <property type="gene ID" value="TraesCLE_scaffold_000257_01G000200"/>
</dbReference>
<dbReference type="InterPro" id="IPR000668">
    <property type="entry name" value="Peptidase_C1A_C"/>
</dbReference>
<dbReference type="GO" id="GO:0051603">
    <property type="term" value="P:proteolysis involved in protein catabolic process"/>
    <property type="evidence" value="ECO:0000318"/>
    <property type="project" value="GO_Central"/>
</dbReference>
<evidence type="ECO:0000256" key="5">
    <source>
        <dbReference type="ARBA" id="ARBA00022807"/>
    </source>
</evidence>
<feature type="signal peptide" evidence="7">
    <location>
        <begin position="1"/>
        <end position="44"/>
    </location>
</feature>
<keyword evidence="11" id="KW-1185">Reference proteome</keyword>
<dbReference type="InterPro" id="IPR025660">
    <property type="entry name" value="Pept_his_AS"/>
</dbReference>
<dbReference type="SUPFAM" id="SSF54001">
    <property type="entry name" value="Cysteine proteinases"/>
    <property type="match status" value="1"/>
</dbReference>
<dbReference type="SMART" id="SM00848">
    <property type="entry name" value="Inhibitor_I29"/>
    <property type="match status" value="1"/>
</dbReference>
<sequence>MDRSSDKLPPTIHNVVVTAMASSFSRRFLCLLLLLAVCLHGSPATSRPATEGTDPMTLWMMEQRFRRWKAEHNRTYATPEEERHRLRVYARNVRYIEATNDDAGAGLTYELGETAYTDLTSDEFMAMYTSRAPPLSNDDDEAPMMMITTRAGPVDAGGRRQQVYVNESAGAPASVDWRERGAVTAVKNQGQCGSCWAFSTVAVVEGIHQIQTGKLASLSEQELVDCDKLDHGCNGGVSYRALQWITSNGGITSEDNYPYTAKDDTCDTTKLSHHVASISGFQRVATRSELSLTNAVAMQPVAVSIEAGGANFQHYRNGVYNGPCGTRLNHGVTVVGYGEDEVTGESYWIVKNSWGEKWGDSGYLRMKKDIIDKPEGICGIAIRPSFPFM</sequence>
<evidence type="ECO:0000256" key="2">
    <source>
        <dbReference type="ARBA" id="ARBA00022670"/>
    </source>
</evidence>
<dbReference type="CDD" id="cd02248">
    <property type="entry name" value="Peptidase_C1A"/>
    <property type="match status" value="1"/>
</dbReference>
<dbReference type="Gene3D" id="3.90.70.10">
    <property type="entry name" value="Cysteine proteinases"/>
    <property type="match status" value="1"/>
</dbReference>
<dbReference type="Pfam" id="PF08246">
    <property type="entry name" value="Inhibitor_I29"/>
    <property type="match status" value="1"/>
</dbReference>
<keyword evidence="4" id="KW-0378">Hydrolase</keyword>
<evidence type="ECO:0000313" key="11">
    <source>
        <dbReference type="Proteomes" id="UP000019116"/>
    </source>
</evidence>
<dbReference type="InterPro" id="IPR013128">
    <property type="entry name" value="Peptidase_C1A"/>
</dbReference>
<dbReference type="RefSeq" id="XP_044390197.1">
    <property type="nucleotide sequence ID" value="XM_044534262.1"/>
</dbReference>
<dbReference type="PROSITE" id="PS00139">
    <property type="entry name" value="THIOL_PROTEASE_CYS"/>
    <property type="match status" value="1"/>
</dbReference>
<dbReference type="PANTHER" id="PTHR12411">
    <property type="entry name" value="CYSTEINE PROTEASE FAMILY C1-RELATED"/>
    <property type="match status" value="1"/>
</dbReference>
<reference evidence="10" key="2">
    <citation type="submission" date="2018-10" db="UniProtKB">
        <authorList>
            <consortium name="EnsemblPlants"/>
        </authorList>
    </citation>
    <scope>IDENTIFICATION</scope>
</reference>
<dbReference type="Gramene" id="TraesROB_scaffold_000135_01G000700.1">
    <property type="protein sequence ID" value="TraesROB_scaffold_000135_01G000700.1"/>
    <property type="gene ID" value="TraesROB_scaffold_000135_01G000700"/>
</dbReference>
<keyword evidence="5" id="KW-0788">Thiol protease</keyword>
<dbReference type="EnsemblPlants" id="TraesCS5B02G368300.1">
    <property type="protein sequence ID" value="TraesCS5B02G368300.1"/>
    <property type="gene ID" value="TraesCS5B02G368300"/>
</dbReference>
<evidence type="ECO:0000313" key="10">
    <source>
        <dbReference type="EnsemblPlants" id="TraesCS5B02G368300.1"/>
    </source>
</evidence>
<feature type="domain" description="Cathepsin propeptide inhibitor" evidence="9">
    <location>
        <begin position="65"/>
        <end position="124"/>
    </location>
</feature>
<reference evidence="10" key="1">
    <citation type="submission" date="2018-08" db="EMBL/GenBank/DDBJ databases">
        <authorList>
            <person name="Rossello M."/>
        </authorList>
    </citation>
    <scope>NUCLEOTIDE SEQUENCE [LARGE SCALE GENOMIC DNA]</scope>
    <source>
        <strain evidence="10">cv. Chinese Spring</strain>
    </source>
</reference>
<evidence type="ECO:0000259" key="9">
    <source>
        <dbReference type="SMART" id="SM00848"/>
    </source>
</evidence>
<proteinExistence type="inferred from homology"/>
<feature type="domain" description="Peptidase C1A papain C-terminal" evidence="8">
    <location>
        <begin position="171"/>
        <end position="388"/>
    </location>
</feature>
<evidence type="ECO:0000256" key="3">
    <source>
        <dbReference type="ARBA" id="ARBA00022729"/>
    </source>
</evidence>
<dbReference type="PaxDb" id="4565-Traes_5BL_DF988D6E5.2"/>
<protein>
    <recommendedName>
        <fullName evidence="12">Cysteine proteinase</fullName>
    </recommendedName>
</protein>
<keyword evidence="3 7" id="KW-0732">Signal</keyword>
<dbReference type="InterPro" id="IPR013201">
    <property type="entry name" value="Prot_inhib_I29"/>
</dbReference>
<dbReference type="InterPro" id="IPR038765">
    <property type="entry name" value="Papain-like_cys_pep_sf"/>
</dbReference>
<organism evidence="10">
    <name type="scientific">Triticum aestivum</name>
    <name type="common">Wheat</name>
    <dbReference type="NCBI Taxonomy" id="4565"/>
    <lineage>
        <taxon>Eukaryota</taxon>
        <taxon>Viridiplantae</taxon>
        <taxon>Streptophyta</taxon>
        <taxon>Embryophyta</taxon>
        <taxon>Tracheophyta</taxon>
        <taxon>Spermatophyta</taxon>
        <taxon>Magnoliopsida</taxon>
        <taxon>Liliopsida</taxon>
        <taxon>Poales</taxon>
        <taxon>Poaceae</taxon>
        <taxon>BOP clade</taxon>
        <taxon>Pooideae</taxon>
        <taxon>Triticodae</taxon>
        <taxon>Triticeae</taxon>
        <taxon>Triticinae</taxon>
        <taxon>Triticum</taxon>
    </lineage>
</organism>
<dbReference type="OrthoDB" id="190265at2759"/>
<evidence type="ECO:0000256" key="7">
    <source>
        <dbReference type="SAM" id="SignalP"/>
    </source>
</evidence>
<dbReference type="PROSITE" id="PS00639">
    <property type="entry name" value="THIOL_PROTEASE_HIS"/>
    <property type="match status" value="1"/>
</dbReference>
<dbReference type="Pfam" id="PF00112">
    <property type="entry name" value="Peptidase_C1"/>
    <property type="match status" value="1"/>
</dbReference>
<dbReference type="Gramene" id="TraesCS5B02G368300.1">
    <property type="protein sequence ID" value="TraesCS5B02G368300.1"/>
    <property type="gene ID" value="TraesCS5B02G368300"/>
</dbReference>
<dbReference type="GeneID" id="123113120"/>
<dbReference type="Gramene" id="TraesCS5B03G0922400.1">
    <property type="protein sequence ID" value="TraesCS5B03G0922400.1.CDS"/>
    <property type="gene ID" value="TraesCS5B03G0922400"/>
</dbReference>
<dbReference type="GO" id="GO:0005615">
    <property type="term" value="C:extracellular space"/>
    <property type="evidence" value="ECO:0000318"/>
    <property type="project" value="GO_Central"/>
</dbReference>
<feature type="chain" id="PRO_5043177319" description="Cysteine proteinase" evidence="7">
    <location>
        <begin position="45"/>
        <end position="389"/>
    </location>
</feature>
<dbReference type="InterPro" id="IPR000169">
    <property type="entry name" value="Pept_cys_AS"/>
</dbReference>
<evidence type="ECO:0008006" key="12">
    <source>
        <dbReference type="Google" id="ProtNLM"/>
    </source>
</evidence>
<keyword evidence="2" id="KW-0645">Protease</keyword>
<dbReference type="InterPro" id="IPR039417">
    <property type="entry name" value="Peptidase_C1A_papain-like"/>
</dbReference>
<dbReference type="AlphaFoldDB" id="A0A3B6LSF4"/>
<evidence type="ECO:0000259" key="8">
    <source>
        <dbReference type="SMART" id="SM00645"/>
    </source>
</evidence>
<evidence type="ECO:0000256" key="4">
    <source>
        <dbReference type="ARBA" id="ARBA00022801"/>
    </source>
</evidence>
<dbReference type="FunFam" id="3.90.70.10:FF:000067">
    <property type="entry name" value="Senescence-specific cysteine protease"/>
    <property type="match status" value="1"/>
</dbReference>
<keyword evidence="6" id="KW-1015">Disulfide bond</keyword>
<dbReference type="STRING" id="4565.A0A3B6LSF4"/>
<dbReference type="SMART" id="SM00645">
    <property type="entry name" value="Pept_C1"/>
    <property type="match status" value="1"/>
</dbReference>
<evidence type="ECO:0000256" key="1">
    <source>
        <dbReference type="ARBA" id="ARBA00008455"/>
    </source>
</evidence>
<name>A0A3B6LSF4_WHEAT</name>
<dbReference type="PROSITE" id="PS00640">
    <property type="entry name" value="THIOL_PROTEASE_ASN"/>
    <property type="match status" value="1"/>
</dbReference>
<dbReference type="OMA" id="ACKNEVI"/>
<accession>A0A3B6LSF4</accession>
<dbReference type="KEGG" id="taes:123113120"/>
<gene>
    <name evidence="10" type="primary">LOC123113120</name>
</gene>
<dbReference type="Proteomes" id="UP000019116">
    <property type="component" value="Chromosome 5B"/>
</dbReference>
<comment type="similarity">
    <text evidence="1">Belongs to the peptidase C1 family.</text>
</comment>
<dbReference type="SMR" id="A0A3B6LSF4"/>